<accession>A0A8H6YDH2</accession>
<sequence>MFFTFRTKMVLAAALYTATASANLFECNSDQHAFPPKDGFFVVHYTSARDSSFNGGTPWIRICKPDGNIWTDVNPLGVSCDADTSVSFSTAKTGLNHPFVVTNGNGCNKGSSNLNGASMTYHGQTAVLQASNGLCGPRDNGISCQFALD</sequence>
<evidence type="ECO:0000313" key="2">
    <source>
        <dbReference type="EMBL" id="KAF7356314.1"/>
    </source>
</evidence>
<evidence type="ECO:0000256" key="1">
    <source>
        <dbReference type="SAM" id="SignalP"/>
    </source>
</evidence>
<dbReference type="Proteomes" id="UP000620124">
    <property type="component" value="Unassembled WGS sequence"/>
</dbReference>
<gene>
    <name evidence="2" type="ORF">MVEN_00963700</name>
</gene>
<comment type="caution">
    <text evidence="2">The sequence shown here is derived from an EMBL/GenBank/DDBJ whole genome shotgun (WGS) entry which is preliminary data.</text>
</comment>
<proteinExistence type="predicted"/>
<evidence type="ECO:0000313" key="3">
    <source>
        <dbReference type="Proteomes" id="UP000620124"/>
    </source>
</evidence>
<keyword evidence="3" id="KW-1185">Reference proteome</keyword>
<organism evidence="2 3">
    <name type="scientific">Mycena venus</name>
    <dbReference type="NCBI Taxonomy" id="2733690"/>
    <lineage>
        <taxon>Eukaryota</taxon>
        <taxon>Fungi</taxon>
        <taxon>Dikarya</taxon>
        <taxon>Basidiomycota</taxon>
        <taxon>Agaricomycotina</taxon>
        <taxon>Agaricomycetes</taxon>
        <taxon>Agaricomycetidae</taxon>
        <taxon>Agaricales</taxon>
        <taxon>Marasmiineae</taxon>
        <taxon>Mycenaceae</taxon>
        <taxon>Mycena</taxon>
    </lineage>
</organism>
<name>A0A8H6YDH2_9AGAR</name>
<keyword evidence="1" id="KW-0732">Signal</keyword>
<protein>
    <submittedName>
        <fullName evidence="2">Uncharacterized protein</fullName>
    </submittedName>
</protein>
<dbReference type="EMBL" id="JACAZI010000007">
    <property type="protein sequence ID" value="KAF7356314.1"/>
    <property type="molecule type" value="Genomic_DNA"/>
</dbReference>
<dbReference type="AlphaFoldDB" id="A0A8H6YDH2"/>
<feature type="signal peptide" evidence="1">
    <location>
        <begin position="1"/>
        <end position="22"/>
    </location>
</feature>
<reference evidence="2" key="1">
    <citation type="submission" date="2020-05" db="EMBL/GenBank/DDBJ databases">
        <title>Mycena genomes resolve the evolution of fungal bioluminescence.</title>
        <authorList>
            <person name="Tsai I.J."/>
        </authorList>
    </citation>
    <scope>NUCLEOTIDE SEQUENCE</scope>
    <source>
        <strain evidence="2">CCC161011</strain>
    </source>
</reference>
<dbReference type="OrthoDB" id="2827561at2759"/>
<feature type="chain" id="PRO_5034456976" evidence="1">
    <location>
        <begin position="23"/>
        <end position="149"/>
    </location>
</feature>